<proteinExistence type="predicted"/>
<dbReference type="EMBL" id="CATNWA010014285">
    <property type="protein sequence ID" value="CAI9570016.1"/>
    <property type="molecule type" value="Genomic_DNA"/>
</dbReference>
<gene>
    <name evidence="1" type="ORF">SPARVUS_LOCUS7027009</name>
</gene>
<sequence>MQGPGRLDIVNAGSWETGYSECRVLGLDISGEVSQSPRIATTGKWFGGRPRHKYRVP</sequence>
<evidence type="ECO:0000313" key="1">
    <source>
        <dbReference type="EMBL" id="CAI9570016.1"/>
    </source>
</evidence>
<dbReference type="Proteomes" id="UP001162483">
    <property type="component" value="Unassembled WGS sequence"/>
</dbReference>
<reference evidence="1" key="1">
    <citation type="submission" date="2023-05" db="EMBL/GenBank/DDBJ databases">
        <authorList>
            <person name="Stuckert A."/>
        </authorList>
    </citation>
    <scope>NUCLEOTIDE SEQUENCE</scope>
</reference>
<name>A0ABN9DFS0_9NEOB</name>
<accession>A0ABN9DFS0</accession>
<comment type="caution">
    <text evidence="1">The sequence shown here is derived from an EMBL/GenBank/DDBJ whole genome shotgun (WGS) entry which is preliminary data.</text>
</comment>
<feature type="non-terminal residue" evidence="1">
    <location>
        <position position="57"/>
    </location>
</feature>
<keyword evidence="2" id="KW-1185">Reference proteome</keyword>
<evidence type="ECO:0000313" key="2">
    <source>
        <dbReference type="Proteomes" id="UP001162483"/>
    </source>
</evidence>
<protein>
    <submittedName>
        <fullName evidence="1">Uncharacterized protein</fullName>
    </submittedName>
</protein>
<organism evidence="1 2">
    <name type="scientific">Staurois parvus</name>
    <dbReference type="NCBI Taxonomy" id="386267"/>
    <lineage>
        <taxon>Eukaryota</taxon>
        <taxon>Metazoa</taxon>
        <taxon>Chordata</taxon>
        <taxon>Craniata</taxon>
        <taxon>Vertebrata</taxon>
        <taxon>Euteleostomi</taxon>
        <taxon>Amphibia</taxon>
        <taxon>Batrachia</taxon>
        <taxon>Anura</taxon>
        <taxon>Neobatrachia</taxon>
        <taxon>Ranoidea</taxon>
        <taxon>Ranidae</taxon>
        <taxon>Staurois</taxon>
    </lineage>
</organism>